<comment type="caution">
    <text evidence="5">The sequence shown here is derived from an EMBL/GenBank/DDBJ whole genome shotgun (WGS) entry which is preliminary data.</text>
</comment>
<proteinExistence type="inferred from homology"/>
<comment type="similarity">
    <text evidence="1">Belongs to the heat shock protein 70 family.</text>
</comment>
<evidence type="ECO:0000256" key="4">
    <source>
        <dbReference type="SAM" id="Coils"/>
    </source>
</evidence>
<dbReference type="AlphaFoldDB" id="A0A8S9YMC5"/>
<dbReference type="GO" id="GO:0140662">
    <property type="term" value="F:ATP-dependent protein folding chaperone"/>
    <property type="evidence" value="ECO:0007669"/>
    <property type="project" value="InterPro"/>
</dbReference>
<dbReference type="GO" id="GO:0030968">
    <property type="term" value="P:endoplasmic reticulum unfolded protein response"/>
    <property type="evidence" value="ECO:0007669"/>
    <property type="project" value="TreeGrafter"/>
</dbReference>
<gene>
    <name evidence="5" type="ORF">EG68_09949</name>
</gene>
<keyword evidence="3" id="KW-0067">ATP-binding</keyword>
<dbReference type="Gene3D" id="3.90.640.10">
    <property type="entry name" value="Actin, Chain A, domain 4"/>
    <property type="match status" value="1"/>
</dbReference>
<dbReference type="Pfam" id="PF00012">
    <property type="entry name" value="HSP70"/>
    <property type="match status" value="1"/>
</dbReference>
<dbReference type="Gene3D" id="3.30.420.40">
    <property type="match status" value="2"/>
</dbReference>
<dbReference type="PRINTS" id="PR00301">
    <property type="entry name" value="HEATSHOCK70"/>
</dbReference>
<dbReference type="InterPro" id="IPR013126">
    <property type="entry name" value="Hsp_70_fam"/>
</dbReference>
<dbReference type="InterPro" id="IPR043129">
    <property type="entry name" value="ATPase_NBD"/>
</dbReference>
<evidence type="ECO:0000256" key="1">
    <source>
        <dbReference type="ARBA" id="ARBA00007381"/>
    </source>
</evidence>
<feature type="coiled-coil region" evidence="4">
    <location>
        <begin position="518"/>
        <end position="545"/>
    </location>
</feature>
<reference evidence="5" key="1">
    <citation type="submission" date="2019-07" db="EMBL/GenBank/DDBJ databases">
        <title>Annotation for the trematode Paragonimus miyazaki's.</title>
        <authorList>
            <person name="Choi Y.-J."/>
        </authorList>
    </citation>
    <scope>NUCLEOTIDE SEQUENCE</scope>
    <source>
        <strain evidence="5">Japan</strain>
    </source>
</reference>
<dbReference type="SUPFAM" id="SSF53067">
    <property type="entry name" value="Actin-like ATPase domain"/>
    <property type="match status" value="2"/>
</dbReference>
<keyword evidence="4" id="KW-0175">Coiled coil</keyword>
<dbReference type="EMBL" id="JTDE01005772">
    <property type="protein sequence ID" value="KAF7247566.1"/>
    <property type="molecule type" value="Genomic_DNA"/>
</dbReference>
<dbReference type="GO" id="GO:0034663">
    <property type="term" value="C:endoplasmic reticulum chaperone complex"/>
    <property type="evidence" value="ECO:0007669"/>
    <property type="project" value="TreeGrafter"/>
</dbReference>
<evidence type="ECO:0000313" key="6">
    <source>
        <dbReference type="Proteomes" id="UP000822476"/>
    </source>
</evidence>
<dbReference type="PANTHER" id="PTHR45639">
    <property type="entry name" value="HSC70CB, ISOFORM G-RELATED"/>
    <property type="match status" value="1"/>
</dbReference>
<evidence type="ECO:0000313" key="5">
    <source>
        <dbReference type="EMBL" id="KAF7247566.1"/>
    </source>
</evidence>
<keyword evidence="6" id="KW-1185">Reference proteome</keyword>
<accession>A0A8S9YMC5</accession>
<dbReference type="GO" id="GO:0005524">
    <property type="term" value="F:ATP binding"/>
    <property type="evidence" value="ECO:0007669"/>
    <property type="project" value="UniProtKB-KW"/>
</dbReference>
<organism evidence="5 6">
    <name type="scientific">Paragonimus skrjabini miyazakii</name>
    <dbReference type="NCBI Taxonomy" id="59628"/>
    <lineage>
        <taxon>Eukaryota</taxon>
        <taxon>Metazoa</taxon>
        <taxon>Spiralia</taxon>
        <taxon>Lophotrochozoa</taxon>
        <taxon>Platyhelminthes</taxon>
        <taxon>Trematoda</taxon>
        <taxon>Digenea</taxon>
        <taxon>Plagiorchiida</taxon>
        <taxon>Troglotremata</taxon>
        <taxon>Troglotrematidae</taxon>
        <taxon>Paragonimus</taxon>
    </lineage>
</organism>
<sequence>MVVSVGISLGYTVCRVAVARGHSAEILLSSEGSRDTPTCVSFTKWGHLVGNAAQAQLPFNRENTVYDILILIGRKYNDPVIQRYSAQWDFKLVDIENRLYVKVTNAGKEKLLVPEQLLALVLQNLKMRLTAHLKEGYNSVVISVPANFNEEQRQAVRTACLISNLPISNMIDSTMAGMINFGFLLNSPGQCRALFCEQNDEAVTVLIAEIDGQNYKPLSQNFELDLGGRDQVKILLSHLLELCKTNHNFDFHDDKKVIRQLRDKCKQVLHNLGLRESDQLTIQINNQTLALRISRDEMTKMTLDLRKRIDGLIEHSLNDSRLKNIQIDHLVCLQTYAPAFILREHFNAKPINKIINLTEAEACGSALWPVAQVISNYHKTVQPMKFDFLPSMLKLEVNDGDIVEIFSKTNLSLPATSNLQNITGRTCCSIVSFNLFAELNEVLLYIGELSFTNVQNTAISYGLKCELNKTGDFLGSLKVGRKTVSTSTIENVTQTVSEKYIVQLCEEYNALIADTDKHQKAQERLNDMQARLIELRRQLLDYKNRYDSSDGIIDQMLEKCEYIENGIMVSWNFGPEGLNIHLKPMQDLNEQFIKYQLENSHMTLQSPTPDETINNGWLSK</sequence>
<dbReference type="Gene3D" id="3.30.30.30">
    <property type="match status" value="1"/>
</dbReference>
<dbReference type="Proteomes" id="UP000822476">
    <property type="component" value="Unassembled WGS sequence"/>
</dbReference>
<name>A0A8S9YMC5_9TREM</name>
<keyword evidence="2" id="KW-0547">Nucleotide-binding</keyword>
<dbReference type="OrthoDB" id="6239860at2759"/>
<dbReference type="PANTHER" id="PTHR45639:SF34">
    <property type="entry name" value="CHAPERONE PROTEIN DNAK"/>
    <property type="match status" value="1"/>
</dbReference>
<evidence type="ECO:0000256" key="2">
    <source>
        <dbReference type="ARBA" id="ARBA00022741"/>
    </source>
</evidence>
<protein>
    <submittedName>
        <fullName evidence="5">Uncharacterized protein</fullName>
    </submittedName>
</protein>
<evidence type="ECO:0000256" key="3">
    <source>
        <dbReference type="ARBA" id="ARBA00022840"/>
    </source>
</evidence>